<dbReference type="AlphaFoldDB" id="A0A6I9QKC7"/>
<dbReference type="InParanoid" id="A0A6I9QKC7"/>
<dbReference type="PANTHER" id="PTHR31390:SF2">
    <property type="entry name" value="EXPRESSED PROTEIN"/>
    <property type="match status" value="1"/>
</dbReference>
<dbReference type="Proteomes" id="UP000504607">
    <property type="component" value="Unplaced"/>
</dbReference>
<reference evidence="2" key="1">
    <citation type="submission" date="2025-08" db="UniProtKB">
        <authorList>
            <consortium name="RefSeq"/>
        </authorList>
    </citation>
    <scope>IDENTIFICATION</scope>
</reference>
<gene>
    <name evidence="2" type="primary">LOC105036813</name>
</gene>
<keyword evidence="1" id="KW-1185">Reference proteome</keyword>
<accession>A0A6I9QKC7</accession>
<dbReference type="OrthoDB" id="767438at2759"/>
<organism evidence="1 2">
    <name type="scientific">Elaeis guineensis var. tenera</name>
    <name type="common">Oil palm</name>
    <dbReference type="NCBI Taxonomy" id="51953"/>
    <lineage>
        <taxon>Eukaryota</taxon>
        <taxon>Viridiplantae</taxon>
        <taxon>Streptophyta</taxon>
        <taxon>Embryophyta</taxon>
        <taxon>Tracheophyta</taxon>
        <taxon>Spermatophyta</taxon>
        <taxon>Magnoliopsida</taxon>
        <taxon>Liliopsida</taxon>
        <taxon>Arecaceae</taxon>
        <taxon>Arecoideae</taxon>
        <taxon>Cocoseae</taxon>
        <taxon>Elaeidinae</taxon>
        <taxon>Elaeis</taxon>
    </lineage>
</organism>
<dbReference type="FunCoup" id="A0A6I9QKC7">
    <property type="interactions" value="2639"/>
</dbReference>
<dbReference type="Pfam" id="PF12043">
    <property type="entry name" value="DUF3527"/>
    <property type="match status" value="1"/>
</dbReference>
<sequence>MAVIPPMKQKYEYDFSDEMLLSCSTTNSLCSYWSSSSAHYSISTGLLRCIWKSGMPHFVFSVNDDLKELYLASPLKIKASVDKAMDYMYLFHSKTYSKKDPRNPVNSALNFVGKMKVSSSLVLNSNRSKFVETEFVLFGASEDHSKEMQRSSSSLVKSKGLSKKVAGIVRSSHSSKCTSTQVGEASSQSEDLEELFIDELSNIDESFALNHLADDFPPSTELAAVVVEDYQHDSNKLAAGGGWGLKFLKRAGHVDNCPEPSSALENSEESLVRTSRKHPRSMNVLVPAGFHGGPLIRTGGPSGLIERWRSGGHCDCGGWDIGCPLTVLKNNSIYSKALLAEGLQEDCMSVDLFMEGTQHGEPTLKLVNLNEGLYIIYFQSTLSALQSFSIGVAIIHTETPDLYPKL</sequence>
<protein>
    <submittedName>
        <fullName evidence="2">Uncharacterized protein LOC105036813</fullName>
    </submittedName>
</protein>
<dbReference type="InterPro" id="IPR021916">
    <property type="entry name" value="DUF3527"/>
</dbReference>
<dbReference type="RefSeq" id="XP_010910849.2">
    <property type="nucleotide sequence ID" value="XM_010912547.3"/>
</dbReference>
<dbReference type="PANTHER" id="PTHR31390">
    <property type="entry name" value="EXPRESSED PROTEIN"/>
    <property type="match status" value="1"/>
</dbReference>
<name>A0A6I9QKC7_ELAGV</name>
<evidence type="ECO:0000313" key="1">
    <source>
        <dbReference type="Proteomes" id="UP000504607"/>
    </source>
</evidence>
<evidence type="ECO:0000313" key="2">
    <source>
        <dbReference type="RefSeq" id="XP_010910849.2"/>
    </source>
</evidence>
<proteinExistence type="predicted"/>